<feature type="region of interest" description="Disordered" evidence="1">
    <location>
        <begin position="510"/>
        <end position="550"/>
    </location>
</feature>
<sequence>MSNLASCSSFATATTTNARRRESARTVIQRLHAIPVQLFPTLANGEGGVTATRASGIEAQLGANSVCLLTTSAQPLSSTALGGPLSAAAVGHPLRNYAHAVAASHALRGGRVLLLCGPASASFSLANFTLQVERQWVVQAARHMPPPSRHDPPFDGSVSSSQRGVPRASSLDLNYSLLNTETQLRARQHAVIEAVSRVEVLACASMADVYAVCHAYVFPSSSFSTGATRSSVAAGGKGTPAGSSTRPESHVMNDLLPPTDANPSNGMHELTKGNTTSSCNAKEGLMDAVPLCVVESLTGPTTVTTLQERATGQFFPIPHYLLCLLQRRLQCALLVVELPRSMVSIATEGRYAHPPQQRFSADARTRSTSDNRASPLSEESVLADSDFVRQLRLPHEHLPPNASRSFAGASENAQRRRLTGKAARMEGTRDGAERLPQPPVSLHNIHFLVVYVEVDGIHCETPCDDNNKFEMSRNDVFGSSSFATNIISPGGLSLRYRLHLMKTSLAEVPPSARGSHRLNFRGDEDDTSSSRSSCVRQSGSGGWGSGSWSARSSRRNFTAAVPMYSGTWLQSTEWRDY</sequence>
<dbReference type="OrthoDB" id="273800at2759"/>
<dbReference type="Proteomes" id="UP000038009">
    <property type="component" value="Unassembled WGS sequence"/>
</dbReference>
<accession>A0A0N1HZL6</accession>
<feature type="region of interest" description="Disordered" evidence="1">
    <location>
        <begin position="143"/>
        <end position="166"/>
    </location>
</feature>
<dbReference type="OMA" id="VAWRYRV"/>
<name>A0A0N1HZL6_LEPSE</name>
<dbReference type="EMBL" id="LJSK01000356">
    <property type="protein sequence ID" value="KPI83563.1"/>
    <property type="molecule type" value="Genomic_DNA"/>
</dbReference>
<proteinExistence type="predicted"/>
<reference evidence="2 3" key="1">
    <citation type="journal article" date="2015" name="PLoS Pathog.">
        <title>Leptomonas seymouri: Adaptations to the Dixenous Life Cycle Analyzed by Genome Sequencing, Transcriptome Profiling and Co-infection with Leishmania donovani.</title>
        <authorList>
            <person name="Kraeva N."/>
            <person name="Butenko A."/>
            <person name="Hlavacova J."/>
            <person name="Kostygov A."/>
            <person name="Myskova J."/>
            <person name="Grybchuk D."/>
            <person name="Lestinova T."/>
            <person name="Votypka J."/>
            <person name="Volf P."/>
            <person name="Opperdoes F."/>
            <person name="Flegontov P."/>
            <person name="Lukes J."/>
            <person name="Yurchenko V."/>
        </authorList>
    </citation>
    <scope>NUCLEOTIDE SEQUENCE [LARGE SCALE GENOMIC DNA]</scope>
    <source>
        <strain evidence="2 3">ATCC 30220</strain>
    </source>
</reference>
<organism evidence="2 3">
    <name type="scientific">Leptomonas seymouri</name>
    <dbReference type="NCBI Taxonomy" id="5684"/>
    <lineage>
        <taxon>Eukaryota</taxon>
        <taxon>Discoba</taxon>
        <taxon>Euglenozoa</taxon>
        <taxon>Kinetoplastea</taxon>
        <taxon>Metakinetoplastina</taxon>
        <taxon>Trypanosomatida</taxon>
        <taxon>Trypanosomatidae</taxon>
        <taxon>Leishmaniinae</taxon>
        <taxon>Leptomonas</taxon>
    </lineage>
</organism>
<protein>
    <submittedName>
        <fullName evidence="2">Uncharacterized protein</fullName>
    </submittedName>
</protein>
<dbReference type="VEuPathDB" id="TriTrypDB:Lsey_0356_0050"/>
<keyword evidence="3" id="KW-1185">Reference proteome</keyword>
<evidence type="ECO:0000313" key="2">
    <source>
        <dbReference type="EMBL" id="KPI83563.1"/>
    </source>
</evidence>
<feature type="region of interest" description="Disordered" evidence="1">
    <location>
        <begin position="354"/>
        <end position="379"/>
    </location>
</feature>
<evidence type="ECO:0000313" key="3">
    <source>
        <dbReference type="Proteomes" id="UP000038009"/>
    </source>
</evidence>
<comment type="caution">
    <text evidence="2">The sequence shown here is derived from an EMBL/GenBank/DDBJ whole genome shotgun (WGS) entry which is preliminary data.</text>
</comment>
<feature type="compositionally biased region" description="Low complexity" evidence="1">
    <location>
        <begin position="529"/>
        <end position="538"/>
    </location>
</feature>
<gene>
    <name evidence="2" type="ORF">ABL78_7402</name>
</gene>
<evidence type="ECO:0000256" key="1">
    <source>
        <dbReference type="SAM" id="MobiDB-lite"/>
    </source>
</evidence>
<feature type="region of interest" description="Disordered" evidence="1">
    <location>
        <begin position="228"/>
        <end position="269"/>
    </location>
</feature>
<dbReference type="AlphaFoldDB" id="A0A0N1HZL6"/>